<dbReference type="STRING" id="551991.SAMN05192529_101191"/>
<protein>
    <recommendedName>
        <fullName evidence="3">CarboxypepD_reg-like domain-containing protein</fullName>
    </recommendedName>
</protein>
<dbReference type="EMBL" id="FNQY01000001">
    <property type="protein sequence ID" value="SDZ74772.1"/>
    <property type="molecule type" value="Genomic_DNA"/>
</dbReference>
<dbReference type="RefSeq" id="WP_091392222.1">
    <property type="nucleotide sequence ID" value="NZ_FNQY01000001.1"/>
</dbReference>
<dbReference type="Proteomes" id="UP000199041">
    <property type="component" value="Unassembled WGS sequence"/>
</dbReference>
<accession>A0A1H3VKZ0</accession>
<dbReference type="AlphaFoldDB" id="A0A1H3VKZ0"/>
<dbReference type="OrthoDB" id="714262at2"/>
<organism evidence="1 2">
    <name type="scientific">Arachidicoccus rhizosphaerae</name>
    <dbReference type="NCBI Taxonomy" id="551991"/>
    <lineage>
        <taxon>Bacteria</taxon>
        <taxon>Pseudomonadati</taxon>
        <taxon>Bacteroidota</taxon>
        <taxon>Chitinophagia</taxon>
        <taxon>Chitinophagales</taxon>
        <taxon>Chitinophagaceae</taxon>
        <taxon>Arachidicoccus</taxon>
    </lineage>
</organism>
<evidence type="ECO:0008006" key="3">
    <source>
        <dbReference type="Google" id="ProtNLM"/>
    </source>
</evidence>
<proteinExistence type="predicted"/>
<sequence length="271" mass="31780">MKLYGILLITITGIVLPSLGLYAQKTIQGFVYQDKYRTPLDSVLVYTQSGNISKTDSTGAYHINIYAKDSIWFQFRDKITHKYPVDTIRDPRNFEVQIYLPKYYVQTPKGYLPTVTVRSRNYYEDSTAFREDYAKIFNYQKPGQALGESFGVGDNGGVAVDFDQIVNLFRFGYNKRQKVYQKFALDVEQEKYIDHRFTKKLVETITGLYDQARDEYMKACRPAYNQLIMMNDAQLSEYIKKSSSTYFQKKSSDKYEQNIFLSPYERKHQQD</sequence>
<keyword evidence="2" id="KW-1185">Reference proteome</keyword>
<gene>
    <name evidence="1" type="ORF">SAMN05192529_101191</name>
</gene>
<evidence type="ECO:0000313" key="1">
    <source>
        <dbReference type="EMBL" id="SDZ74772.1"/>
    </source>
</evidence>
<evidence type="ECO:0000313" key="2">
    <source>
        <dbReference type="Proteomes" id="UP000199041"/>
    </source>
</evidence>
<name>A0A1H3VKZ0_9BACT</name>
<reference evidence="1 2" key="1">
    <citation type="submission" date="2016-10" db="EMBL/GenBank/DDBJ databases">
        <authorList>
            <person name="de Groot N.N."/>
        </authorList>
    </citation>
    <scope>NUCLEOTIDE SEQUENCE [LARGE SCALE GENOMIC DNA]</scope>
    <source>
        <strain evidence="1 2">Vu-144</strain>
    </source>
</reference>